<accession>A0ABQ1U0M7</accession>
<sequence length="73" mass="8082">MKSYPHYVKRGREARISTYQNGTNPDPQSICPVGDPTLVNAFLKGWHSISGVRLEAEARIANTAKTNRSNPRG</sequence>
<evidence type="ECO:0000256" key="1">
    <source>
        <dbReference type="SAM" id="MobiDB-lite"/>
    </source>
</evidence>
<name>A0ABQ1U0M7_9GAMM</name>
<dbReference type="Proteomes" id="UP000638462">
    <property type="component" value="Unassembled WGS sequence"/>
</dbReference>
<evidence type="ECO:0000313" key="2">
    <source>
        <dbReference type="EMBL" id="GGF07088.1"/>
    </source>
</evidence>
<dbReference type="RefSeq" id="WP_188730642.1">
    <property type="nucleotide sequence ID" value="NZ_BMIT01000017.1"/>
</dbReference>
<reference evidence="3" key="1">
    <citation type="journal article" date="2019" name="Int. J. Syst. Evol. Microbiol.">
        <title>The Global Catalogue of Microorganisms (GCM) 10K type strain sequencing project: providing services to taxonomists for standard genome sequencing and annotation.</title>
        <authorList>
            <consortium name="The Broad Institute Genomics Platform"/>
            <consortium name="The Broad Institute Genome Sequencing Center for Infectious Disease"/>
            <person name="Wu L."/>
            <person name="Ma J."/>
        </authorList>
    </citation>
    <scope>NUCLEOTIDE SEQUENCE [LARGE SCALE GENOMIC DNA]</scope>
    <source>
        <strain evidence="3">CGMCC 1.15394</strain>
    </source>
</reference>
<feature type="region of interest" description="Disordered" evidence="1">
    <location>
        <begin position="1"/>
        <end position="31"/>
    </location>
</feature>
<comment type="caution">
    <text evidence="2">The sequence shown here is derived from an EMBL/GenBank/DDBJ whole genome shotgun (WGS) entry which is preliminary data.</text>
</comment>
<gene>
    <name evidence="2" type="ORF">GCM10008027_35010</name>
</gene>
<feature type="compositionally biased region" description="Polar residues" evidence="1">
    <location>
        <begin position="17"/>
        <end position="27"/>
    </location>
</feature>
<dbReference type="EMBL" id="BMIT01000017">
    <property type="protein sequence ID" value="GGF07088.1"/>
    <property type="molecule type" value="Genomic_DNA"/>
</dbReference>
<organism evidence="2 3">
    <name type="scientific">Pseudoalteromonas gelatinilytica</name>
    <dbReference type="NCBI Taxonomy" id="1703256"/>
    <lineage>
        <taxon>Bacteria</taxon>
        <taxon>Pseudomonadati</taxon>
        <taxon>Pseudomonadota</taxon>
        <taxon>Gammaproteobacteria</taxon>
        <taxon>Alteromonadales</taxon>
        <taxon>Pseudoalteromonadaceae</taxon>
        <taxon>Pseudoalteromonas</taxon>
    </lineage>
</organism>
<keyword evidence="3" id="KW-1185">Reference proteome</keyword>
<evidence type="ECO:0000313" key="3">
    <source>
        <dbReference type="Proteomes" id="UP000638462"/>
    </source>
</evidence>
<proteinExistence type="predicted"/>
<protein>
    <submittedName>
        <fullName evidence="2">Uncharacterized protein</fullName>
    </submittedName>
</protein>